<evidence type="ECO:0000313" key="2">
    <source>
        <dbReference type="EMBL" id="MBB3039587.1"/>
    </source>
</evidence>
<keyword evidence="3" id="KW-1185">Reference proteome</keyword>
<evidence type="ECO:0000313" key="3">
    <source>
        <dbReference type="Proteomes" id="UP000567922"/>
    </source>
</evidence>
<evidence type="ECO:0000256" key="1">
    <source>
        <dbReference type="SAM" id="MobiDB-lite"/>
    </source>
</evidence>
<dbReference type="AlphaFoldDB" id="A0A839RTB0"/>
<accession>A0A839RTB0</accession>
<feature type="compositionally biased region" description="Basic residues" evidence="1">
    <location>
        <begin position="142"/>
        <end position="153"/>
    </location>
</feature>
<feature type="compositionally biased region" description="Low complexity" evidence="1">
    <location>
        <begin position="92"/>
        <end position="124"/>
    </location>
</feature>
<dbReference type="EMBL" id="JACHWS010000004">
    <property type="protein sequence ID" value="MBB3039587.1"/>
    <property type="molecule type" value="Genomic_DNA"/>
</dbReference>
<name>A0A839RTB0_9ACTN</name>
<comment type="caution">
    <text evidence="2">The sequence shown here is derived from an EMBL/GenBank/DDBJ whole genome shotgun (WGS) entry which is preliminary data.</text>
</comment>
<proteinExistence type="predicted"/>
<dbReference type="RefSeq" id="WP_157094859.1">
    <property type="nucleotide sequence ID" value="NZ_BDDI01000001.1"/>
</dbReference>
<gene>
    <name evidence="2" type="ORF">FHU29_004075</name>
</gene>
<sequence length="153" mass="15999">MARRRHWRTQPRDRFGRWARSGALAGAAAGAAVGGSLGSTAARKRLVAGSIRSESHIGKTRDGKWNGVKVGARYHAPGGRQVVVKGIVGVSATPTAHTTPPKAARNAAQRAQTSTGTRARSSATARHKASAGTPATRSKAQAAHRHTSRKITK</sequence>
<feature type="region of interest" description="Disordered" evidence="1">
    <location>
        <begin position="92"/>
        <end position="153"/>
    </location>
</feature>
<reference evidence="2 3" key="1">
    <citation type="submission" date="2020-08" db="EMBL/GenBank/DDBJ databases">
        <title>Sequencing the genomes of 1000 actinobacteria strains.</title>
        <authorList>
            <person name="Klenk H.-P."/>
        </authorList>
    </citation>
    <scope>NUCLEOTIDE SEQUENCE [LARGE SCALE GENOMIC DNA]</scope>
    <source>
        <strain evidence="2 3">DSM 45258</strain>
    </source>
</reference>
<dbReference type="Proteomes" id="UP000567922">
    <property type="component" value="Unassembled WGS sequence"/>
</dbReference>
<protein>
    <submittedName>
        <fullName evidence="2">Uncharacterized protein</fullName>
    </submittedName>
</protein>
<organism evidence="2 3">
    <name type="scientific">Hoyosella altamirensis</name>
    <dbReference type="NCBI Taxonomy" id="616997"/>
    <lineage>
        <taxon>Bacteria</taxon>
        <taxon>Bacillati</taxon>
        <taxon>Actinomycetota</taxon>
        <taxon>Actinomycetes</taxon>
        <taxon>Mycobacteriales</taxon>
        <taxon>Hoyosellaceae</taxon>
        <taxon>Hoyosella</taxon>
    </lineage>
</organism>